<keyword evidence="1" id="KW-0547">Nucleotide-binding</keyword>
<dbReference type="AlphaFoldDB" id="A0A0J8E8A8"/>
<sequence>MWKTSLLSRGFLRLVSWFLGGNRIVVLVKKPGVARKEYFLREIVVAIQMVTHNNGHKILGCCLETECPILVYEWMSHGTLEGCILVGDENGPNKQVLEWKDKLRIAWEISHVVAYLHTAFPRPIIYGHLTPMNVFLDQDNIGRLSDFILSISISEGVKNLLK</sequence>
<evidence type="ECO:0000259" key="3">
    <source>
        <dbReference type="PROSITE" id="PS50011"/>
    </source>
</evidence>
<feature type="domain" description="Protein kinase" evidence="3">
    <location>
        <begin position="1"/>
        <end position="162"/>
    </location>
</feature>
<dbReference type="PANTHER" id="PTHR27005">
    <property type="entry name" value="WALL-ASSOCIATED RECEPTOR KINASE-LIKE 21"/>
    <property type="match status" value="1"/>
</dbReference>
<reference evidence="4 5" key="1">
    <citation type="journal article" date="2014" name="Nature">
        <title>The genome of the recently domesticated crop plant sugar beet (Beta vulgaris).</title>
        <authorList>
            <person name="Dohm J.C."/>
            <person name="Minoche A.E."/>
            <person name="Holtgrawe D."/>
            <person name="Capella-Gutierrez S."/>
            <person name="Zakrzewski F."/>
            <person name="Tafer H."/>
            <person name="Rupp O."/>
            <person name="Sorensen T.R."/>
            <person name="Stracke R."/>
            <person name="Reinhardt R."/>
            <person name="Goesmann A."/>
            <person name="Kraft T."/>
            <person name="Schulz B."/>
            <person name="Stadler P.F."/>
            <person name="Schmidt T."/>
            <person name="Gabaldon T."/>
            <person name="Lehrach H."/>
            <person name="Weisshaar B."/>
            <person name="Himmelbauer H."/>
        </authorList>
    </citation>
    <scope>NUCLEOTIDE SEQUENCE [LARGE SCALE GENOMIC DNA]</scope>
    <source>
        <tissue evidence="4">Taproot</tissue>
    </source>
</reference>
<dbReference type="Gramene" id="KMS99370">
    <property type="protein sequence ID" value="KMS99370"/>
    <property type="gene ID" value="BVRB_2g044950"/>
</dbReference>
<dbReference type="EMBL" id="KQ090219">
    <property type="protein sequence ID" value="KMS99370.1"/>
    <property type="molecule type" value="Genomic_DNA"/>
</dbReference>
<dbReference type="InterPro" id="IPR045274">
    <property type="entry name" value="WAK-like"/>
</dbReference>
<dbReference type="InterPro" id="IPR001245">
    <property type="entry name" value="Ser-Thr/Tyr_kinase_cat_dom"/>
</dbReference>
<evidence type="ECO:0000313" key="4">
    <source>
        <dbReference type="EMBL" id="KMS99370.1"/>
    </source>
</evidence>
<dbReference type="OrthoDB" id="75710at2759"/>
<evidence type="ECO:0000256" key="2">
    <source>
        <dbReference type="ARBA" id="ARBA00022840"/>
    </source>
</evidence>
<dbReference type="Pfam" id="PF07714">
    <property type="entry name" value="PK_Tyr_Ser-Thr"/>
    <property type="match status" value="1"/>
</dbReference>
<dbReference type="PANTHER" id="PTHR27005:SF466">
    <property type="entry name" value="NON-FUNCTIONAL PSEUDOKINASE ZED1-LIKE"/>
    <property type="match status" value="1"/>
</dbReference>
<gene>
    <name evidence="4" type="ORF">BVRB_2g044950</name>
</gene>
<dbReference type="InterPro" id="IPR000719">
    <property type="entry name" value="Prot_kinase_dom"/>
</dbReference>
<dbReference type="OMA" id="KLRIAWE"/>
<organism evidence="4 5">
    <name type="scientific">Beta vulgaris subsp. vulgaris</name>
    <name type="common">Beet</name>
    <dbReference type="NCBI Taxonomy" id="3555"/>
    <lineage>
        <taxon>Eukaryota</taxon>
        <taxon>Viridiplantae</taxon>
        <taxon>Streptophyta</taxon>
        <taxon>Embryophyta</taxon>
        <taxon>Tracheophyta</taxon>
        <taxon>Spermatophyta</taxon>
        <taxon>Magnoliopsida</taxon>
        <taxon>eudicotyledons</taxon>
        <taxon>Gunneridae</taxon>
        <taxon>Pentapetalae</taxon>
        <taxon>Caryophyllales</taxon>
        <taxon>Chenopodiaceae</taxon>
        <taxon>Betoideae</taxon>
        <taxon>Beta</taxon>
    </lineage>
</organism>
<keyword evidence="5" id="KW-1185">Reference proteome</keyword>
<evidence type="ECO:0000256" key="1">
    <source>
        <dbReference type="ARBA" id="ARBA00022741"/>
    </source>
</evidence>
<dbReference type="GO" id="GO:0005524">
    <property type="term" value="F:ATP binding"/>
    <property type="evidence" value="ECO:0007669"/>
    <property type="project" value="UniProtKB-KW"/>
</dbReference>
<dbReference type="InterPro" id="IPR011009">
    <property type="entry name" value="Kinase-like_dom_sf"/>
</dbReference>
<name>A0A0J8E8A8_BETVV</name>
<dbReference type="Gene3D" id="1.10.510.10">
    <property type="entry name" value="Transferase(Phosphotransferase) domain 1"/>
    <property type="match status" value="1"/>
</dbReference>
<evidence type="ECO:0000313" key="5">
    <source>
        <dbReference type="Proteomes" id="UP000035740"/>
    </source>
</evidence>
<protein>
    <recommendedName>
        <fullName evidence="3">Protein kinase domain-containing protein</fullName>
    </recommendedName>
</protein>
<keyword evidence="2" id="KW-0067">ATP-binding</keyword>
<proteinExistence type="predicted"/>
<dbReference type="PROSITE" id="PS50011">
    <property type="entry name" value="PROTEIN_KINASE_DOM"/>
    <property type="match status" value="1"/>
</dbReference>
<dbReference type="SUPFAM" id="SSF56112">
    <property type="entry name" value="Protein kinase-like (PK-like)"/>
    <property type="match status" value="1"/>
</dbReference>
<dbReference type="Proteomes" id="UP000035740">
    <property type="component" value="Unassembled WGS sequence"/>
</dbReference>
<dbReference type="GO" id="GO:0007166">
    <property type="term" value="P:cell surface receptor signaling pathway"/>
    <property type="evidence" value="ECO:0007669"/>
    <property type="project" value="InterPro"/>
</dbReference>
<dbReference type="GO" id="GO:0005886">
    <property type="term" value="C:plasma membrane"/>
    <property type="evidence" value="ECO:0007669"/>
    <property type="project" value="TreeGrafter"/>
</dbReference>
<accession>A0A0J8E8A8</accession>
<dbReference type="GO" id="GO:0004674">
    <property type="term" value="F:protein serine/threonine kinase activity"/>
    <property type="evidence" value="ECO:0007669"/>
    <property type="project" value="TreeGrafter"/>
</dbReference>